<dbReference type="GO" id="GO:0046872">
    <property type="term" value="F:metal ion binding"/>
    <property type="evidence" value="ECO:0007669"/>
    <property type="project" value="UniProtKB-KW"/>
</dbReference>
<feature type="binding site" evidence="8">
    <location>
        <position position="418"/>
    </location>
    <ligand>
        <name>[4Fe-4S] cluster</name>
        <dbReference type="ChEBI" id="CHEBI:49883"/>
        <label>1</label>
    </ligand>
</feature>
<evidence type="ECO:0000256" key="7">
    <source>
        <dbReference type="ARBA" id="ARBA00023014"/>
    </source>
</evidence>
<dbReference type="Proteomes" id="UP000485484">
    <property type="component" value="Unassembled WGS sequence"/>
</dbReference>
<dbReference type="PANTHER" id="PTHR43034">
    <property type="entry name" value="ION-TRANSLOCATING OXIDOREDUCTASE COMPLEX SUBUNIT C"/>
    <property type="match status" value="1"/>
</dbReference>
<dbReference type="InterPro" id="IPR017900">
    <property type="entry name" value="4Fe4S_Fe_S_CS"/>
</dbReference>
<keyword evidence="7 8" id="KW-0411">Iron-sulfur</keyword>
<dbReference type="Gene3D" id="3.10.20.600">
    <property type="match status" value="1"/>
</dbReference>
<dbReference type="GO" id="GO:0051539">
    <property type="term" value="F:4 iron, 4 sulfur cluster binding"/>
    <property type="evidence" value="ECO:0007669"/>
    <property type="project" value="UniProtKB-KW"/>
</dbReference>
<comment type="cofactor">
    <cofactor evidence="8">
        <name>[4Fe-4S] cluster</name>
        <dbReference type="ChEBI" id="CHEBI:49883"/>
    </cofactor>
    <text evidence="8">Binds 2 [4Fe-4S] clusters per subunit.</text>
</comment>
<evidence type="ECO:0000313" key="12">
    <source>
        <dbReference type="Proteomes" id="UP000485484"/>
    </source>
</evidence>
<dbReference type="SUPFAM" id="SSF46548">
    <property type="entry name" value="alpha-helical ferredoxin"/>
    <property type="match status" value="1"/>
</dbReference>
<dbReference type="InterPro" id="IPR010208">
    <property type="entry name" value="Ion_transpt_RnfC/RsxC"/>
</dbReference>
<keyword evidence="6 8" id="KW-0408">Iron</keyword>
<keyword evidence="3 8" id="KW-0479">Metal-binding</keyword>
<evidence type="ECO:0000259" key="10">
    <source>
        <dbReference type="PROSITE" id="PS51379"/>
    </source>
</evidence>
<evidence type="ECO:0000256" key="5">
    <source>
        <dbReference type="ARBA" id="ARBA00022982"/>
    </source>
</evidence>
<accession>A0A1V5MBW8</accession>
<dbReference type="HAMAP" id="MF_00461">
    <property type="entry name" value="RsxC_RnfC"/>
    <property type="match status" value="1"/>
</dbReference>
<dbReference type="PANTHER" id="PTHR43034:SF2">
    <property type="entry name" value="ION-TRANSLOCATING OXIDOREDUCTASE COMPLEX SUBUNIT C"/>
    <property type="match status" value="1"/>
</dbReference>
<dbReference type="Pfam" id="PF10531">
    <property type="entry name" value="SLBB"/>
    <property type="match status" value="1"/>
</dbReference>
<evidence type="ECO:0000256" key="4">
    <source>
        <dbReference type="ARBA" id="ARBA00022737"/>
    </source>
</evidence>
<feature type="region of interest" description="Disordered" evidence="9">
    <location>
        <begin position="1"/>
        <end position="28"/>
    </location>
</feature>
<dbReference type="GO" id="GO:0009055">
    <property type="term" value="F:electron transfer activity"/>
    <property type="evidence" value="ECO:0007669"/>
    <property type="project" value="InterPro"/>
</dbReference>
<dbReference type="PROSITE" id="PS00198">
    <property type="entry name" value="4FE4S_FER_1"/>
    <property type="match status" value="1"/>
</dbReference>
<keyword evidence="1 8" id="KW-0813">Transport</keyword>
<feature type="binding site" evidence="8">
    <location>
        <position position="379"/>
    </location>
    <ligand>
        <name>[4Fe-4S] cluster</name>
        <dbReference type="ChEBI" id="CHEBI:49883"/>
        <label>2</label>
    </ligand>
</feature>
<keyword evidence="8" id="KW-0472">Membrane</keyword>
<comment type="subunit">
    <text evidence="8">The complex is composed of six subunits: RnfA, RnfB, RnfC, RnfD, RnfE and RnfG.</text>
</comment>
<keyword evidence="5 8" id="KW-0249">Electron transport</keyword>
<comment type="similarity">
    <text evidence="8">Belongs to the 4Fe4S bacterial-type ferredoxin family. RnfC subfamily.</text>
</comment>
<dbReference type="NCBIfam" id="TIGR01945">
    <property type="entry name" value="rnfC"/>
    <property type="match status" value="1"/>
</dbReference>
<evidence type="ECO:0000256" key="6">
    <source>
        <dbReference type="ARBA" id="ARBA00023004"/>
    </source>
</evidence>
<evidence type="ECO:0000313" key="11">
    <source>
        <dbReference type="EMBL" id="OPZ90311.1"/>
    </source>
</evidence>
<keyword evidence="8" id="KW-1278">Translocase</keyword>
<dbReference type="InterPro" id="IPR011538">
    <property type="entry name" value="Nuo51_FMN-bd"/>
</dbReference>
<reference evidence="11 12" key="1">
    <citation type="submission" date="2017-02" db="EMBL/GenBank/DDBJ databases">
        <title>Delving into the versatile metabolic prowess of the omnipresent phylum Bacteroidetes.</title>
        <authorList>
            <person name="Nobu M.K."/>
            <person name="Mei R."/>
            <person name="Narihiro T."/>
            <person name="Kuroda K."/>
            <person name="Liu W.-T."/>
        </authorList>
    </citation>
    <scope>NUCLEOTIDE SEQUENCE [LARGE SCALE GENOMIC DNA]</scope>
    <source>
        <strain evidence="11">ADurb.Bin417</strain>
    </source>
</reference>
<dbReference type="GO" id="GO:0022900">
    <property type="term" value="P:electron transport chain"/>
    <property type="evidence" value="ECO:0007669"/>
    <property type="project" value="UniProtKB-UniRule"/>
</dbReference>
<dbReference type="InterPro" id="IPR019554">
    <property type="entry name" value="Soluble_ligand-bd"/>
</dbReference>
<comment type="caution">
    <text evidence="11">The sequence shown here is derived from an EMBL/GenBank/DDBJ whole genome shotgun (WGS) entry which is preliminary data.</text>
</comment>
<dbReference type="InterPro" id="IPR026902">
    <property type="entry name" value="RnfC_N"/>
</dbReference>
<feature type="binding site" evidence="8">
    <location>
        <position position="372"/>
    </location>
    <ligand>
        <name>[4Fe-4S] cluster</name>
        <dbReference type="ChEBI" id="CHEBI:49883"/>
        <label>1</label>
    </ligand>
</feature>
<feature type="domain" description="4Fe-4S ferredoxin-type" evidence="10">
    <location>
        <begin position="358"/>
        <end position="380"/>
    </location>
</feature>
<feature type="binding site" evidence="8">
    <location>
        <position position="369"/>
    </location>
    <ligand>
        <name>[4Fe-4S] cluster</name>
        <dbReference type="ChEBI" id="CHEBI:49883"/>
        <label>1</label>
    </ligand>
</feature>
<dbReference type="SUPFAM" id="SSF142019">
    <property type="entry name" value="Nqo1 FMN-binding domain-like"/>
    <property type="match status" value="1"/>
</dbReference>
<evidence type="ECO:0000256" key="2">
    <source>
        <dbReference type="ARBA" id="ARBA00022485"/>
    </source>
</evidence>
<dbReference type="Pfam" id="PF13183">
    <property type="entry name" value="Fer4_8"/>
    <property type="match status" value="1"/>
</dbReference>
<dbReference type="InterPro" id="IPR017896">
    <property type="entry name" value="4Fe4S_Fe-S-bd"/>
</dbReference>
<dbReference type="Gene3D" id="3.30.70.20">
    <property type="match status" value="1"/>
</dbReference>
<name>A0A1V5MBW8_UNCT6</name>
<dbReference type="AlphaFoldDB" id="A0A1V5MBW8"/>
<evidence type="ECO:0000256" key="9">
    <source>
        <dbReference type="SAM" id="MobiDB-lite"/>
    </source>
</evidence>
<dbReference type="Pfam" id="PF13375">
    <property type="entry name" value="RnfC_N"/>
    <property type="match status" value="1"/>
</dbReference>
<feature type="binding site" evidence="8">
    <location>
        <position position="414"/>
    </location>
    <ligand>
        <name>[4Fe-4S] cluster</name>
        <dbReference type="ChEBI" id="CHEBI:49883"/>
        <label>2</label>
    </ligand>
</feature>
<sequence>MFHGLTTRTFPGGVHPPECKHTSASASLEAPRPEKVILMLSQHTGSPARSLVSVGDPVVTGQKVAEKTGFISAAVHASLTGVVKAIEMRTGPAGNRSEAIVVEGSGPDEFRFLEPLDWATATPEALRNRVGEAGIVGLGGAAFPTEVKLAPPRPVDTLLVNGCECEPYLTADHRLMLEKPVPVLTGALIIARILKVNSVVVGIEDNKSDALEQLSRSARELAGTGVSIRVEAVRSKYPQGAEKNLIQVLLKRLVPPGKLPMEVGAVVSNVGTALAVCEAVMLGKPLYERMVTVSGCVRRPANLLVRIGTPISALIEACGGITEPEAAVVMGGPMMGLPLPSLDFPVLKGTSGLTVLGPDQLRNARFEPCIRCGRCVDICPMFLQPYLYALLADRGRHEDCEAAAVMDCIECGACTYTCPANRPLTQWIKLAKTKILQSRKK</sequence>
<comment type="subcellular location">
    <subcellularLocation>
        <location evidence="8">Cell membrane</location>
        <topology evidence="8">Peripheral membrane protein</topology>
    </subcellularLocation>
</comment>
<proteinExistence type="inferred from homology"/>
<dbReference type="Pfam" id="PF01512">
    <property type="entry name" value="Complex1_51K"/>
    <property type="match status" value="1"/>
</dbReference>
<keyword evidence="8" id="KW-1003">Cell membrane</keyword>
<feature type="binding site" evidence="8">
    <location>
        <position position="408"/>
    </location>
    <ligand>
        <name>[4Fe-4S] cluster</name>
        <dbReference type="ChEBI" id="CHEBI:49883"/>
        <label>2</label>
    </ligand>
</feature>
<feature type="binding site" evidence="8">
    <location>
        <position position="375"/>
    </location>
    <ligand>
        <name>[4Fe-4S] cluster</name>
        <dbReference type="ChEBI" id="CHEBI:49883"/>
        <label>1</label>
    </ligand>
</feature>
<dbReference type="EC" id="7.-.-.-" evidence="8"/>
<keyword evidence="2 8" id="KW-0004">4Fe-4S</keyword>
<protein>
    <recommendedName>
        <fullName evidence="8">Ion-translocating oxidoreductase complex subunit C</fullName>
        <ecNumber evidence="8">7.-.-.-</ecNumber>
    </recommendedName>
    <alternativeName>
        <fullName evidence="8">Rnf electron transport complex subunit C</fullName>
    </alternativeName>
</protein>
<dbReference type="PROSITE" id="PS51379">
    <property type="entry name" value="4FE4S_FER_2"/>
    <property type="match status" value="1"/>
</dbReference>
<dbReference type="NCBIfam" id="NF003454">
    <property type="entry name" value="PRK05035.1"/>
    <property type="match status" value="1"/>
</dbReference>
<keyword evidence="4 8" id="KW-0677">Repeat</keyword>
<evidence type="ECO:0000256" key="3">
    <source>
        <dbReference type="ARBA" id="ARBA00022723"/>
    </source>
</evidence>
<dbReference type="EMBL" id="MWAK01000272">
    <property type="protein sequence ID" value="OPZ90311.1"/>
    <property type="molecule type" value="Genomic_DNA"/>
</dbReference>
<comment type="function">
    <text evidence="8">Part of a membrane-bound complex that couples electron transfer with translocation of ions across the membrane.</text>
</comment>
<dbReference type="InterPro" id="IPR037225">
    <property type="entry name" value="Nuo51_FMN-bd_sf"/>
</dbReference>
<evidence type="ECO:0000256" key="1">
    <source>
        <dbReference type="ARBA" id="ARBA00022448"/>
    </source>
</evidence>
<gene>
    <name evidence="8 11" type="primary">rnfC</name>
    <name evidence="11" type="ORF">BWY73_01342</name>
</gene>
<dbReference type="GO" id="GO:0005886">
    <property type="term" value="C:plasma membrane"/>
    <property type="evidence" value="ECO:0007669"/>
    <property type="project" value="UniProtKB-SubCell"/>
</dbReference>
<evidence type="ECO:0000256" key="8">
    <source>
        <dbReference type="HAMAP-Rule" id="MF_00461"/>
    </source>
</evidence>
<dbReference type="Gene3D" id="3.40.50.11540">
    <property type="entry name" value="NADH-ubiquinone oxidoreductase 51kDa subunit"/>
    <property type="match status" value="1"/>
</dbReference>
<feature type="binding site" evidence="8">
    <location>
        <position position="411"/>
    </location>
    <ligand>
        <name>[4Fe-4S] cluster</name>
        <dbReference type="ChEBI" id="CHEBI:49883"/>
        <label>2</label>
    </ligand>
</feature>
<organism evidence="11 12">
    <name type="scientific">candidate division TA06 bacterium ADurb.Bin417</name>
    <dbReference type="NCBI Taxonomy" id="1852828"/>
    <lineage>
        <taxon>Bacteria</taxon>
        <taxon>Bacteria division TA06</taxon>
    </lineage>
</organism>